<feature type="compositionally biased region" description="Polar residues" evidence="6">
    <location>
        <begin position="508"/>
        <end position="545"/>
    </location>
</feature>
<dbReference type="Gramene" id="AET3Gv20783400.6">
    <property type="protein sequence ID" value="AET3Gv20783400.6"/>
    <property type="gene ID" value="AET3Gv20783400"/>
</dbReference>
<keyword evidence="5" id="KW-0472">Membrane</keyword>
<dbReference type="PROSITE" id="PS50909">
    <property type="entry name" value="GAT"/>
    <property type="match status" value="1"/>
</dbReference>
<dbReference type="InterPro" id="IPR008942">
    <property type="entry name" value="ENTH_VHS"/>
</dbReference>
<accession>A0A453FU91</accession>
<dbReference type="InterPro" id="IPR004152">
    <property type="entry name" value="GAT_dom"/>
</dbReference>
<feature type="compositionally biased region" description="Low complexity" evidence="6">
    <location>
        <begin position="588"/>
        <end position="614"/>
    </location>
</feature>
<dbReference type="Gene3D" id="1.25.40.90">
    <property type="match status" value="1"/>
</dbReference>
<dbReference type="GO" id="GO:0043130">
    <property type="term" value="F:ubiquitin binding"/>
    <property type="evidence" value="ECO:0007669"/>
    <property type="project" value="InterPro"/>
</dbReference>
<dbReference type="STRING" id="200361.A0A453FU91"/>
<dbReference type="InterPro" id="IPR038425">
    <property type="entry name" value="GAT_sf"/>
</dbReference>
<keyword evidence="3" id="KW-0813">Transport</keyword>
<dbReference type="GO" id="GO:0043328">
    <property type="term" value="P:protein transport to vacuole involved in ubiquitin-dependent protein catabolic process via the multivesicular body sorting pathway"/>
    <property type="evidence" value="ECO:0007669"/>
    <property type="project" value="InterPro"/>
</dbReference>
<evidence type="ECO:0000256" key="5">
    <source>
        <dbReference type="ARBA" id="ARBA00023136"/>
    </source>
</evidence>
<feature type="region of interest" description="Disordered" evidence="6">
    <location>
        <begin position="337"/>
        <end position="370"/>
    </location>
</feature>
<evidence type="ECO:0000313" key="10">
    <source>
        <dbReference type="Proteomes" id="UP000015105"/>
    </source>
</evidence>
<dbReference type="Gene3D" id="1.20.58.160">
    <property type="match status" value="1"/>
</dbReference>
<organism evidence="9 10">
    <name type="scientific">Aegilops tauschii subsp. strangulata</name>
    <name type="common">Goatgrass</name>
    <dbReference type="NCBI Taxonomy" id="200361"/>
    <lineage>
        <taxon>Eukaryota</taxon>
        <taxon>Viridiplantae</taxon>
        <taxon>Streptophyta</taxon>
        <taxon>Embryophyta</taxon>
        <taxon>Tracheophyta</taxon>
        <taxon>Spermatophyta</taxon>
        <taxon>Magnoliopsida</taxon>
        <taxon>Liliopsida</taxon>
        <taxon>Poales</taxon>
        <taxon>Poaceae</taxon>
        <taxon>BOP clade</taxon>
        <taxon>Pooideae</taxon>
        <taxon>Triticodae</taxon>
        <taxon>Triticeae</taxon>
        <taxon>Triticinae</taxon>
        <taxon>Aegilops</taxon>
    </lineage>
</organism>
<dbReference type="InterPro" id="IPR044836">
    <property type="entry name" value="TOL_plant"/>
</dbReference>
<reference evidence="10" key="2">
    <citation type="journal article" date="2017" name="Nat. Plants">
        <title>The Aegilops tauschii genome reveals multiple impacts of transposons.</title>
        <authorList>
            <person name="Zhao G."/>
            <person name="Zou C."/>
            <person name="Li K."/>
            <person name="Wang K."/>
            <person name="Li T."/>
            <person name="Gao L."/>
            <person name="Zhang X."/>
            <person name="Wang H."/>
            <person name="Yang Z."/>
            <person name="Liu X."/>
            <person name="Jiang W."/>
            <person name="Mao L."/>
            <person name="Kong X."/>
            <person name="Jiao Y."/>
            <person name="Jia J."/>
        </authorList>
    </citation>
    <scope>NUCLEOTIDE SEQUENCE [LARGE SCALE GENOMIC DNA]</scope>
    <source>
        <strain evidence="10">cv. AL8/78</strain>
    </source>
</reference>
<reference evidence="9" key="5">
    <citation type="journal article" date="2021" name="G3 (Bethesda)">
        <title>Aegilops tauschii genome assembly Aet v5.0 features greater sequence contiguity and improved annotation.</title>
        <authorList>
            <person name="Wang L."/>
            <person name="Zhu T."/>
            <person name="Rodriguez J.C."/>
            <person name="Deal K.R."/>
            <person name="Dubcovsky J."/>
            <person name="McGuire P.E."/>
            <person name="Lux T."/>
            <person name="Spannagl M."/>
            <person name="Mayer K.F.X."/>
            <person name="Baldrich P."/>
            <person name="Meyers B.C."/>
            <person name="Huo N."/>
            <person name="Gu Y.Q."/>
            <person name="Zhou H."/>
            <person name="Devos K.M."/>
            <person name="Bennetzen J.L."/>
            <person name="Unver T."/>
            <person name="Budak H."/>
            <person name="Gulick P.J."/>
            <person name="Galiba G."/>
            <person name="Kalapos B."/>
            <person name="Nelson D.R."/>
            <person name="Li P."/>
            <person name="You F.M."/>
            <person name="Luo M.C."/>
            <person name="Dvorak J."/>
        </authorList>
    </citation>
    <scope>NUCLEOTIDE SEQUENCE [LARGE SCALE GENOMIC DNA]</scope>
    <source>
        <strain evidence="9">cv. AL8/78</strain>
    </source>
</reference>
<dbReference type="Pfam" id="PF03127">
    <property type="entry name" value="GAT"/>
    <property type="match status" value="1"/>
</dbReference>
<dbReference type="Pfam" id="PF00790">
    <property type="entry name" value="VHS"/>
    <property type="match status" value="1"/>
</dbReference>
<reference evidence="10" key="1">
    <citation type="journal article" date="2014" name="Science">
        <title>Ancient hybridizations among the ancestral genomes of bread wheat.</title>
        <authorList>
            <consortium name="International Wheat Genome Sequencing Consortium,"/>
            <person name="Marcussen T."/>
            <person name="Sandve S.R."/>
            <person name="Heier L."/>
            <person name="Spannagl M."/>
            <person name="Pfeifer M."/>
            <person name="Jakobsen K.S."/>
            <person name="Wulff B.B."/>
            <person name="Steuernagel B."/>
            <person name="Mayer K.F."/>
            <person name="Olsen O.A."/>
        </authorList>
    </citation>
    <scope>NUCLEOTIDE SEQUENCE [LARGE SCALE GENOMIC DNA]</scope>
    <source>
        <strain evidence="10">cv. AL8/78</strain>
    </source>
</reference>
<dbReference type="CDD" id="cd14231">
    <property type="entry name" value="GAT_GGA-like_plant"/>
    <property type="match status" value="1"/>
</dbReference>
<dbReference type="PROSITE" id="PS50179">
    <property type="entry name" value="VHS"/>
    <property type="match status" value="1"/>
</dbReference>
<keyword evidence="10" id="KW-1185">Reference proteome</keyword>
<comment type="similarity">
    <text evidence="2">Belongs to the TOM1 family.</text>
</comment>
<feature type="domain" description="GAT" evidence="8">
    <location>
        <begin position="238"/>
        <end position="327"/>
    </location>
</feature>
<sequence>ETDNQIFYNDKSQIPFRFANNGATGIVAARALGVAPRGNPSQPAGDAMYPAGAMVAAAAAPARQAASRVDKATSHLLMGPDWAVNLEICDIINADVWQTKDVVKAVKKRLQHKDPKVQYYALTLLETMMKNCGEYVQFEVAEQHVLQEMVKIIQKKNDMQVRDKILLLLDSWQEAFGGPGGKYRQYHWAYLEVKRTGVVFPRRPIDAPPILTPPAIHNSQNYGSPGYAAGSLNERMSSDVDTLSLGDLNNIRNVTELLNDMVYALNPSDPEAVKDEIITDLVSQCRSNQQKLMQFVSSTGNEQLLKQGLEINDRLQNVLTKYDAIASGTHLAVEAPVRETVESPREDPPAKPSSSPIEQNDASNEEEDEFARLAQRKNKSVISSDETSSSTSTVDLALVPIDLPSSESPPAVASNALVPLDPAPVSSSTQTKEQDMIDLLSLTLCSPTDETSTDSSAQSQNGLQQPPDGQQNPTGVTQYPSTNQPYPVNQGYTPQNSNYVAPWAQTRPYPSQAQTGPYPSQAQTGPYPSQAQTRPYPSQAQTEPYPSQAPAYASGYPVPPWATPSTVNSNPFLSAAYQEQLPSAVSGAPATTYAAPSPSYSAPPASQPMQQYSSVASPTSNGLPMPQAPNGNHQPKDSSAAASKPYYILDNLFSDLIDLKSTSGGNKTGTSLGSSNGGQPMIGGKK</sequence>
<dbReference type="CDD" id="cd03561">
    <property type="entry name" value="VHS"/>
    <property type="match status" value="1"/>
</dbReference>
<reference evidence="9" key="4">
    <citation type="submission" date="2019-03" db="UniProtKB">
        <authorList>
            <consortium name="EnsemblPlants"/>
        </authorList>
    </citation>
    <scope>IDENTIFICATION</scope>
</reference>
<dbReference type="AlphaFoldDB" id="A0A453FU91"/>
<evidence type="ECO:0000313" key="9">
    <source>
        <dbReference type="EnsemblPlants" id="AET3Gv20783400.6"/>
    </source>
</evidence>
<feature type="region of interest" description="Disordered" evidence="6">
    <location>
        <begin position="583"/>
        <end position="641"/>
    </location>
</feature>
<evidence type="ECO:0000256" key="4">
    <source>
        <dbReference type="ARBA" id="ARBA00022927"/>
    </source>
</evidence>
<dbReference type="GO" id="GO:0016020">
    <property type="term" value="C:membrane"/>
    <property type="evidence" value="ECO:0007669"/>
    <property type="project" value="UniProtKB-SubCell"/>
</dbReference>
<dbReference type="FunFam" id="1.25.40.90:FF:000028">
    <property type="entry name" value="TOM1-like protein 2"/>
    <property type="match status" value="1"/>
</dbReference>
<dbReference type="SMART" id="SM00288">
    <property type="entry name" value="VHS"/>
    <property type="match status" value="1"/>
</dbReference>
<feature type="domain" description="VHS" evidence="7">
    <location>
        <begin position="72"/>
        <end position="201"/>
    </location>
</feature>
<evidence type="ECO:0008006" key="11">
    <source>
        <dbReference type="Google" id="ProtNLM"/>
    </source>
</evidence>
<evidence type="ECO:0000259" key="7">
    <source>
        <dbReference type="PROSITE" id="PS50179"/>
    </source>
</evidence>
<evidence type="ECO:0000256" key="2">
    <source>
        <dbReference type="ARBA" id="ARBA00007708"/>
    </source>
</evidence>
<dbReference type="Proteomes" id="UP000015105">
    <property type="component" value="Chromosome 3D"/>
</dbReference>
<evidence type="ECO:0000256" key="1">
    <source>
        <dbReference type="ARBA" id="ARBA00004170"/>
    </source>
</evidence>
<keyword evidence="4" id="KW-0653">Protein transport</keyword>
<comment type="subcellular location">
    <subcellularLocation>
        <location evidence="1">Membrane</location>
        <topology evidence="1">Peripheral membrane protein</topology>
    </subcellularLocation>
</comment>
<dbReference type="InterPro" id="IPR002014">
    <property type="entry name" value="VHS_dom"/>
</dbReference>
<feature type="region of interest" description="Disordered" evidence="6">
    <location>
        <begin position="407"/>
        <end position="569"/>
    </location>
</feature>
<evidence type="ECO:0000256" key="6">
    <source>
        <dbReference type="SAM" id="MobiDB-lite"/>
    </source>
</evidence>
<feature type="region of interest" description="Disordered" evidence="6">
    <location>
        <begin position="658"/>
        <end position="686"/>
    </location>
</feature>
<protein>
    <recommendedName>
        <fullName evidence="11">VHS domain-containing protein</fullName>
    </recommendedName>
</protein>
<dbReference type="PANTHER" id="PTHR45898">
    <property type="entry name" value="TOM1-LIKE PROTEIN"/>
    <property type="match status" value="1"/>
</dbReference>
<feature type="compositionally biased region" description="Polar residues" evidence="6">
    <location>
        <begin position="352"/>
        <end position="362"/>
    </location>
</feature>
<dbReference type="EnsemblPlants" id="AET3Gv20783400.6">
    <property type="protein sequence ID" value="AET3Gv20783400.6"/>
    <property type="gene ID" value="AET3Gv20783400"/>
</dbReference>
<proteinExistence type="inferred from homology"/>
<feature type="compositionally biased region" description="Polar residues" evidence="6">
    <location>
        <begin position="443"/>
        <end position="499"/>
    </location>
</feature>
<dbReference type="GO" id="GO:0005737">
    <property type="term" value="C:cytoplasm"/>
    <property type="evidence" value="ECO:0007669"/>
    <property type="project" value="UniProtKB-ARBA"/>
</dbReference>
<evidence type="ECO:0000259" key="8">
    <source>
        <dbReference type="PROSITE" id="PS50909"/>
    </source>
</evidence>
<reference evidence="9" key="3">
    <citation type="journal article" date="2017" name="Nature">
        <title>Genome sequence of the progenitor of the wheat D genome Aegilops tauschii.</title>
        <authorList>
            <person name="Luo M.C."/>
            <person name="Gu Y.Q."/>
            <person name="Puiu D."/>
            <person name="Wang H."/>
            <person name="Twardziok S.O."/>
            <person name="Deal K.R."/>
            <person name="Huo N."/>
            <person name="Zhu T."/>
            <person name="Wang L."/>
            <person name="Wang Y."/>
            <person name="McGuire P.E."/>
            <person name="Liu S."/>
            <person name="Long H."/>
            <person name="Ramasamy R.K."/>
            <person name="Rodriguez J.C."/>
            <person name="Van S.L."/>
            <person name="Yuan L."/>
            <person name="Wang Z."/>
            <person name="Xia Z."/>
            <person name="Xiao L."/>
            <person name="Anderson O.D."/>
            <person name="Ouyang S."/>
            <person name="Liang Y."/>
            <person name="Zimin A.V."/>
            <person name="Pertea G."/>
            <person name="Qi P."/>
            <person name="Bennetzen J.L."/>
            <person name="Dai X."/>
            <person name="Dawson M.W."/>
            <person name="Muller H.G."/>
            <person name="Kugler K."/>
            <person name="Rivarola-Duarte L."/>
            <person name="Spannagl M."/>
            <person name="Mayer K.F.X."/>
            <person name="Lu F.H."/>
            <person name="Bevan M.W."/>
            <person name="Leroy P."/>
            <person name="Li P."/>
            <person name="You F.M."/>
            <person name="Sun Q."/>
            <person name="Liu Z."/>
            <person name="Lyons E."/>
            <person name="Wicker T."/>
            <person name="Salzberg S.L."/>
            <person name="Devos K.M."/>
            <person name="Dvorak J."/>
        </authorList>
    </citation>
    <scope>NUCLEOTIDE SEQUENCE [LARGE SCALE GENOMIC DNA]</scope>
    <source>
        <strain evidence="9">cv. AL8/78</strain>
    </source>
</reference>
<dbReference type="GO" id="GO:0035091">
    <property type="term" value="F:phosphatidylinositol binding"/>
    <property type="evidence" value="ECO:0007669"/>
    <property type="project" value="InterPro"/>
</dbReference>
<feature type="compositionally biased region" description="Polar residues" evidence="6">
    <location>
        <begin position="660"/>
        <end position="678"/>
    </location>
</feature>
<feature type="compositionally biased region" description="Basic and acidic residues" evidence="6">
    <location>
        <begin position="337"/>
        <end position="349"/>
    </location>
</feature>
<evidence type="ECO:0000256" key="3">
    <source>
        <dbReference type="ARBA" id="ARBA00022448"/>
    </source>
</evidence>
<name>A0A453FU91_AEGTS</name>
<dbReference type="SUPFAM" id="SSF89009">
    <property type="entry name" value="GAT-like domain"/>
    <property type="match status" value="1"/>
</dbReference>
<dbReference type="SUPFAM" id="SSF48464">
    <property type="entry name" value="ENTH/VHS domain"/>
    <property type="match status" value="1"/>
</dbReference>
<dbReference type="PANTHER" id="PTHR45898:SF8">
    <property type="entry name" value="OS01G0825700 PROTEIN"/>
    <property type="match status" value="1"/>
</dbReference>